<dbReference type="EMBL" id="CAIX01000113">
    <property type="protein sequence ID" value="CCI46003.1"/>
    <property type="molecule type" value="Genomic_DNA"/>
</dbReference>
<reference evidence="1 2" key="1">
    <citation type="submission" date="2012-05" db="EMBL/GenBank/DDBJ databases">
        <title>Recombination and specialization in a pathogen metapopulation.</title>
        <authorList>
            <person name="Gardiner A."/>
            <person name="Kemen E."/>
            <person name="Schultz-Larsen T."/>
            <person name="MacLean D."/>
            <person name="Van Oosterhout C."/>
            <person name="Jones J.D.G."/>
        </authorList>
    </citation>
    <scope>NUCLEOTIDE SEQUENCE [LARGE SCALE GENOMIC DNA]</scope>
    <source>
        <strain evidence="1 2">Ac Nc2</strain>
    </source>
</reference>
<proteinExistence type="predicted"/>
<dbReference type="OrthoDB" id="2099072at2759"/>
<gene>
    <name evidence="1" type="ORF">BN9_069130</name>
</gene>
<accession>A0A024GI44</accession>
<evidence type="ECO:0000313" key="1">
    <source>
        <dbReference type="EMBL" id="CCI46003.1"/>
    </source>
</evidence>
<keyword evidence="2" id="KW-1185">Reference proteome</keyword>
<protein>
    <submittedName>
        <fullName evidence="1">Uncharacterized protein</fullName>
    </submittedName>
</protein>
<organism evidence="1 2">
    <name type="scientific">Albugo candida</name>
    <dbReference type="NCBI Taxonomy" id="65357"/>
    <lineage>
        <taxon>Eukaryota</taxon>
        <taxon>Sar</taxon>
        <taxon>Stramenopiles</taxon>
        <taxon>Oomycota</taxon>
        <taxon>Peronosporomycetes</taxon>
        <taxon>Albuginales</taxon>
        <taxon>Albuginaceae</taxon>
        <taxon>Albugo</taxon>
    </lineage>
</organism>
<name>A0A024GI44_9STRA</name>
<sequence>MVETKWMRMDFVPVEKEPLHKERYCDAVIRIVDAKIPANTSCLWHQHIKYGVYICMSDVLAIEQPIGQSPRALEKHHKQVFCRNHWEDRLIHQVTAKDNDIYILEIELQNATIRLPNTLLQHLAHPAMTFLEEDEHCRVYRMRIESTDSIQFVLSTKTVLVVLDPCKLQMKHSTESPRVILAPDSLQRIHSDEMWPGDVFIMQSGEFALYLDRELDEDHVVELILLEIF</sequence>
<evidence type="ECO:0000313" key="2">
    <source>
        <dbReference type="Proteomes" id="UP000053237"/>
    </source>
</evidence>
<dbReference type="InParanoid" id="A0A024GI44"/>
<dbReference type="AlphaFoldDB" id="A0A024GI44"/>
<comment type="caution">
    <text evidence="1">The sequence shown here is derived from an EMBL/GenBank/DDBJ whole genome shotgun (WGS) entry which is preliminary data.</text>
</comment>
<dbReference type="Proteomes" id="UP000053237">
    <property type="component" value="Unassembled WGS sequence"/>
</dbReference>